<organism evidence="2 3">
    <name type="scientific">Actinospica acidithermotolerans</name>
    <dbReference type="NCBI Taxonomy" id="2828514"/>
    <lineage>
        <taxon>Bacteria</taxon>
        <taxon>Bacillati</taxon>
        <taxon>Actinomycetota</taxon>
        <taxon>Actinomycetes</taxon>
        <taxon>Catenulisporales</taxon>
        <taxon>Actinospicaceae</taxon>
        <taxon>Actinospica</taxon>
    </lineage>
</organism>
<gene>
    <name evidence="2" type="ORF">KDK95_33375</name>
</gene>
<dbReference type="AlphaFoldDB" id="A0A941EEK2"/>
<feature type="compositionally biased region" description="Basic residues" evidence="1">
    <location>
        <begin position="88"/>
        <end position="100"/>
    </location>
</feature>
<dbReference type="EMBL" id="JAGSOH010000201">
    <property type="protein sequence ID" value="MBR7831245.1"/>
    <property type="molecule type" value="Genomic_DNA"/>
</dbReference>
<feature type="non-terminal residue" evidence="2">
    <location>
        <position position="100"/>
    </location>
</feature>
<evidence type="ECO:0000313" key="2">
    <source>
        <dbReference type="EMBL" id="MBR7831245.1"/>
    </source>
</evidence>
<evidence type="ECO:0000256" key="1">
    <source>
        <dbReference type="SAM" id="MobiDB-lite"/>
    </source>
</evidence>
<accession>A0A941EEK2</accession>
<protein>
    <submittedName>
        <fullName evidence="2">Uncharacterized protein</fullName>
    </submittedName>
</protein>
<reference evidence="2" key="1">
    <citation type="submission" date="2021-04" db="EMBL/GenBank/DDBJ databases">
        <title>Genome based classification of Actinospica acidithermotolerans sp. nov., an actinobacterium isolated from an Indonesian hot spring.</title>
        <authorList>
            <person name="Kusuma A.B."/>
            <person name="Putra K.E."/>
            <person name="Nafisah S."/>
            <person name="Loh J."/>
            <person name="Nouioui I."/>
            <person name="Goodfellow M."/>
        </authorList>
    </citation>
    <scope>NUCLEOTIDE SEQUENCE</scope>
    <source>
        <strain evidence="2">MGRD01-02</strain>
    </source>
</reference>
<keyword evidence="3" id="KW-1185">Reference proteome</keyword>
<proteinExistence type="predicted"/>
<comment type="caution">
    <text evidence="2">The sequence shown here is derived from an EMBL/GenBank/DDBJ whole genome shotgun (WGS) entry which is preliminary data.</text>
</comment>
<feature type="region of interest" description="Disordered" evidence="1">
    <location>
        <begin position="79"/>
        <end position="100"/>
    </location>
</feature>
<feature type="region of interest" description="Disordered" evidence="1">
    <location>
        <begin position="1"/>
        <end position="20"/>
    </location>
</feature>
<evidence type="ECO:0000313" key="3">
    <source>
        <dbReference type="Proteomes" id="UP000676325"/>
    </source>
</evidence>
<dbReference type="Proteomes" id="UP000676325">
    <property type="component" value="Unassembled WGS sequence"/>
</dbReference>
<dbReference type="RefSeq" id="WP_212522359.1">
    <property type="nucleotide sequence ID" value="NZ_JAGSOH010000201.1"/>
</dbReference>
<sequence>MARQPTVARRPPQSPEVAVPDRFTVPVGEQQRPPADRLDPLGQKIGKAYRQVDHPAAPALGRTEKPSTVHVFVHRAEPRTTLVDSRAHTRSRAHPAHLPP</sequence>
<name>A0A941EEK2_9ACTN</name>